<evidence type="ECO:0000313" key="2">
    <source>
        <dbReference type="Proteomes" id="UP000789901"/>
    </source>
</evidence>
<organism evidence="1 2">
    <name type="scientific">Gigaspora margarita</name>
    <dbReference type="NCBI Taxonomy" id="4874"/>
    <lineage>
        <taxon>Eukaryota</taxon>
        <taxon>Fungi</taxon>
        <taxon>Fungi incertae sedis</taxon>
        <taxon>Mucoromycota</taxon>
        <taxon>Glomeromycotina</taxon>
        <taxon>Glomeromycetes</taxon>
        <taxon>Diversisporales</taxon>
        <taxon>Gigasporaceae</taxon>
        <taxon>Gigaspora</taxon>
    </lineage>
</organism>
<accession>A0ABN7X2W8</accession>
<feature type="non-terminal residue" evidence="1">
    <location>
        <position position="244"/>
    </location>
</feature>
<proteinExistence type="predicted"/>
<evidence type="ECO:0000313" key="1">
    <source>
        <dbReference type="EMBL" id="CAG8846347.1"/>
    </source>
</evidence>
<dbReference type="Proteomes" id="UP000789901">
    <property type="component" value="Unassembled WGS sequence"/>
</dbReference>
<name>A0ABN7X2W8_GIGMA</name>
<gene>
    <name evidence="1" type="ORF">GMARGA_LOCUS38118</name>
</gene>
<reference evidence="1 2" key="1">
    <citation type="submission" date="2021-06" db="EMBL/GenBank/DDBJ databases">
        <authorList>
            <person name="Kallberg Y."/>
            <person name="Tangrot J."/>
            <person name="Rosling A."/>
        </authorList>
    </citation>
    <scope>NUCLEOTIDE SEQUENCE [LARGE SCALE GENOMIC DNA]</scope>
    <source>
        <strain evidence="1 2">120-4 pot B 10/14</strain>
    </source>
</reference>
<keyword evidence="2" id="KW-1185">Reference proteome</keyword>
<comment type="caution">
    <text evidence="1">The sequence shown here is derived from an EMBL/GenBank/DDBJ whole genome shotgun (WGS) entry which is preliminary data.</text>
</comment>
<dbReference type="EMBL" id="CAJVQB010083074">
    <property type="protein sequence ID" value="CAG8846347.1"/>
    <property type="molecule type" value="Genomic_DNA"/>
</dbReference>
<sequence>MDLLIDKDSYRKFTYENGNFEKDWRISKNIDIVNQNYININGHIKKPIFSMIPLHNWIIDELHLLLHVWDRLWSLVIAELKATKSFDSNYPVIIEKMKRIKIYFEFWREEGTTNWKHTSLMGDDKLKLYENIKNPEIMGDQFKAKAITWLKLFLMKSKGNFNSKTFVKGLYRPANITPYIHALVYHVAEFKDLHANFGIANGGKERVRKATILEIMDYDTRNLYFYTHNIPTFFEKNTKLTIKL</sequence>
<protein>
    <submittedName>
        <fullName evidence="1">5650_t:CDS:1</fullName>
    </submittedName>
</protein>